<feature type="domain" description="Histone deacetylase" evidence="6">
    <location>
        <begin position="30"/>
        <end position="333"/>
    </location>
</feature>
<dbReference type="RefSeq" id="WP_073165237.1">
    <property type="nucleotide sequence ID" value="NZ_FQZE01000003.1"/>
</dbReference>
<dbReference type="GO" id="GO:0004407">
    <property type="term" value="F:histone deacetylase activity"/>
    <property type="evidence" value="ECO:0007669"/>
    <property type="project" value="TreeGrafter"/>
</dbReference>
<dbReference type="GO" id="GO:0016787">
    <property type="term" value="F:hydrolase activity"/>
    <property type="evidence" value="ECO:0007669"/>
    <property type="project" value="UniProtKB-KW"/>
</dbReference>
<evidence type="ECO:0000256" key="2">
    <source>
        <dbReference type="ARBA" id="ARBA00005947"/>
    </source>
</evidence>
<dbReference type="InterPro" id="IPR000286">
    <property type="entry name" value="HDACs"/>
</dbReference>
<evidence type="ECO:0000256" key="4">
    <source>
        <dbReference type="ARBA" id="ARBA00022801"/>
    </source>
</evidence>
<dbReference type="InterPro" id="IPR023696">
    <property type="entry name" value="Ureohydrolase_dom_sf"/>
</dbReference>
<dbReference type="GO" id="GO:0046872">
    <property type="term" value="F:metal ion binding"/>
    <property type="evidence" value="ECO:0007669"/>
    <property type="project" value="UniProtKB-KW"/>
</dbReference>
<evidence type="ECO:0000259" key="6">
    <source>
        <dbReference type="Pfam" id="PF00850"/>
    </source>
</evidence>
<accession>A0A1M6BZX7</accession>
<dbReference type="PANTHER" id="PTHR10625">
    <property type="entry name" value="HISTONE DEACETYLASE HDAC1-RELATED"/>
    <property type="match status" value="1"/>
</dbReference>
<dbReference type="PRINTS" id="PR01270">
    <property type="entry name" value="HDASUPER"/>
</dbReference>
<dbReference type="Pfam" id="PF00850">
    <property type="entry name" value="Hist_deacetyl"/>
    <property type="match status" value="1"/>
</dbReference>
<evidence type="ECO:0000256" key="3">
    <source>
        <dbReference type="ARBA" id="ARBA00022723"/>
    </source>
</evidence>
<dbReference type="EMBL" id="FQZE01000003">
    <property type="protein sequence ID" value="SHI54322.1"/>
    <property type="molecule type" value="Genomic_DNA"/>
</dbReference>
<dbReference type="InterPro" id="IPR023801">
    <property type="entry name" value="His_deacetylse_dom"/>
</dbReference>
<evidence type="ECO:0000313" key="8">
    <source>
        <dbReference type="Proteomes" id="UP000184050"/>
    </source>
</evidence>
<evidence type="ECO:0000256" key="5">
    <source>
        <dbReference type="ARBA" id="ARBA00022833"/>
    </source>
</evidence>
<evidence type="ECO:0000256" key="1">
    <source>
        <dbReference type="ARBA" id="ARBA00001947"/>
    </source>
</evidence>
<keyword evidence="5" id="KW-0862">Zinc</keyword>
<dbReference type="Gene3D" id="3.40.800.20">
    <property type="entry name" value="Histone deacetylase domain"/>
    <property type="match status" value="1"/>
</dbReference>
<keyword evidence="3" id="KW-0479">Metal-binding</keyword>
<dbReference type="GO" id="GO:0040029">
    <property type="term" value="P:epigenetic regulation of gene expression"/>
    <property type="evidence" value="ECO:0007669"/>
    <property type="project" value="TreeGrafter"/>
</dbReference>
<evidence type="ECO:0000313" key="7">
    <source>
        <dbReference type="EMBL" id="SHI54322.1"/>
    </source>
</evidence>
<keyword evidence="8" id="KW-1185">Reference proteome</keyword>
<comment type="cofactor">
    <cofactor evidence="1">
        <name>Zn(2+)</name>
        <dbReference type="ChEBI" id="CHEBI:29105"/>
    </cofactor>
</comment>
<keyword evidence="4" id="KW-0378">Hydrolase</keyword>
<dbReference type="SUPFAM" id="SSF52768">
    <property type="entry name" value="Arginase/deacetylase"/>
    <property type="match status" value="1"/>
</dbReference>
<dbReference type="Proteomes" id="UP000184050">
    <property type="component" value="Unassembled WGS sequence"/>
</dbReference>
<dbReference type="STRING" id="1168035.SAMN05444280_10390"/>
<comment type="similarity">
    <text evidence="2">Belongs to the histone deacetylase family.</text>
</comment>
<dbReference type="AlphaFoldDB" id="A0A1M6BZX7"/>
<proteinExistence type="inferred from homology"/>
<sequence>MKVIEKYNDSLHNPYWKYQLGPEAYEVKDTPQRVEEIKKVLRTDGRFEFITAQTFPERLIAKLHPYHDYIFNTSQSLKDDKEEFYPDLFPGEGAHLKKKADSPLWGGIWCTDAVTPIKKKTYEVARASAETALTGAKLLREGKEQAVYALCRPSGHHAGPRVFGGYCYFNNAATAAEYLLSSGKVAIVDIDYHHGNGTQEFFDEIKSVFTSSIHGNPEFEYPYFWGYSEEKGKGQAIGTNHNEPLPAGTQLKAYSQALERILHQIQSFSPSYLIISAGFDTHETDPIGSFKLKTDDYTQIGRQFKSLGLPTLICQEGGYNLNVIGECVKNFLSGFLDQS</sequence>
<name>A0A1M6BZX7_9BACT</name>
<gene>
    <name evidence="7" type="ORF">SAMN05444280_10390</name>
</gene>
<dbReference type="OrthoDB" id="9808367at2"/>
<dbReference type="InterPro" id="IPR037138">
    <property type="entry name" value="His_deacetylse_dom_sf"/>
</dbReference>
<organism evidence="7 8">
    <name type="scientific">Tangfeifania diversioriginum</name>
    <dbReference type="NCBI Taxonomy" id="1168035"/>
    <lineage>
        <taxon>Bacteria</taxon>
        <taxon>Pseudomonadati</taxon>
        <taxon>Bacteroidota</taxon>
        <taxon>Bacteroidia</taxon>
        <taxon>Marinilabiliales</taxon>
        <taxon>Prolixibacteraceae</taxon>
        <taxon>Tangfeifania</taxon>
    </lineage>
</organism>
<reference evidence="7 8" key="1">
    <citation type="submission" date="2016-11" db="EMBL/GenBank/DDBJ databases">
        <authorList>
            <person name="Jaros S."/>
            <person name="Januszkiewicz K."/>
            <person name="Wedrychowicz H."/>
        </authorList>
    </citation>
    <scope>NUCLEOTIDE SEQUENCE [LARGE SCALE GENOMIC DNA]</scope>
    <source>
        <strain evidence="7 8">DSM 27063</strain>
    </source>
</reference>
<dbReference type="PANTHER" id="PTHR10625:SF17">
    <property type="entry name" value="HISTONE DEACETYLASE 8"/>
    <property type="match status" value="1"/>
</dbReference>
<protein>
    <submittedName>
        <fullName evidence="7">Acetoin utilization deacetylase AcuC</fullName>
    </submittedName>
</protein>
<dbReference type="CDD" id="cd10001">
    <property type="entry name" value="HDAC_classII_APAH"/>
    <property type="match status" value="1"/>
</dbReference>